<proteinExistence type="predicted"/>
<dbReference type="PRINTS" id="PR00412">
    <property type="entry name" value="EPOXHYDRLASE"/>
</dbReference>
<gene>
    <name evidence="3" type="ORF">H8R02_06940</name>
</gene>
<keyword evidence="1 3" id="KW-0378">Hydrolase</keyword>
<feature type="domain" description="AB hydrolase-1" evidence="2">
    <location>
        <begin position="17"/>
        <end position="162"/>
    </location>
</feature>
<evidence type="ECO:0000256" key="1">
    <source>
        <dbReference type="ARBA" id="ARBA00022801"/>
    </source>
</evidence>
<keyword evidence="4" id="KW-1185">Reference proteome</keyword>
<organism evidence="3 4">
    <name type="scientific">Ramlibacter albus</name>
    <dbReference type="NCBI Taxonomy" id="2079448"/>
    <lineage>
        <taxon>Bacteria</taxon>
        <taxon>Pseudomonadati</taxon>
        <taxon>Pseudomonadota</taxon>
        <taxon>Betaproteobacteria</taxon>
        <taxon>Burkholderiales</taxon>
        <taxon>Comamonadaceae</taxon>
        <taxon>Ramlibacter</taxon>
    </lineage>
</organism>
<name>A0A923M7V9_9BURK</name>
<evidence type="ECO:0000313" key="4">
    <source>
        <dbReference type="Proteomes" id="UP000596827"/>
    </source>
</evidence>
<dbReference type="Proteomes" id="UP000596827">
    <property type="component" value="Unassembled WGS sequence"/>
</dbReference>
<dbReference type="GO" id="GO:0016787">
    <property type="term" value="F:hydrolase activity"/>
    <property type="evidence" value="ECO:0007669"/>
    <property type="project" value="UniProtKB-KW"/>
</dbReference>
<dbReference type="Gene3D" id="3.40.50.1820">
    <property type="entry name" value="alpha/beta hydrolase"/>
    <property type="match status" value="1"/>
</dbReference>
<reference evidence="3" key="1">
    <citation type="submission" date="2020-08" db="EMBL/GenBank/DDBJ databases">
        <title>Ramlibacter sp. GTP1 16S ribosomal RNA gene genome sequencing and assembly.</title>
        <authorList>
            <person name="Kang M."/>
        </authorList>
    </citation>
    <scope>NUCLEOTIDE SEQUENCE</scope>
    <source>
        <strain evidence="3">GTP1</strain>
    </source>
</reference>
<dbReference type="AlphaFoldDB" id="A0A923M7V9"/>
<dbReference type="InterPro" id="IPR000073">
    <property type="entry name" value="AB_hydrolase_1"/>
</dbReference>
<dbReference type="SUPFAM" id="SSF53474">
    <property type="entry name" value="alpha/beta-Hydrolases"/>
    <property type="match status" value="1"/>
</dbReference>
<evidence type="ECO:0000259" key="2">
    <source>
        <dbReference type="Pfam" id="PF00561"/>
    </source>
</evidence>
<dbReference type="RefSeq" id="WP_187081099.1">
    <property type="nucleotide sequence ID" value="NZ_JACORU010000002.1"/>
</dbReference>
<dbReference type="PANTHER" id="PTHR43329">
    <property type="entry name" value="EPOXIDE HYDROLASE"/>
    <property type="match status" value="1"/>
</dbReference>
<sequence length="259" mass="29063">MQVAGVDVHVEGEGAETLVMVHGWPDTYRLWDSTVAALKDRYRCVRFTLPGYDNGKPARKPTLDELVATYAAVVDAASPDEPVTLVIHDWGCVFGYQYAMRHPQRVKRIVAVDIGDTNSKAFLASLPLKAKLGVAGYQLWLALAWLLRGNVGTAMTRNMARWLRSPSDPAPITWQMDYPYWMAWTGGLKPSVRVAPECPVLYIYGERKPFMFHSPQWPDRVKANPASKVVGLRTGHWVMLQQPDAFNGAVRQWLDNPNA</sequence>
<dbReference type="InterPro" id="IPR029058">
    <property type="entry name" value="AB_hydrolase_fold"/>
</dbReference>
<accession>A0A923M7V9</accession>
<dbReference type="InterPro" id="IPR000639">
    <property type="entry name" value="Epox_hydrolase-like"/>
</dbReference>
<evidence type="ECO:0000313" key="3">
    <source>
        <dbReference type="EMBL" id="MBC5764177.1"/>
    </source>
</evidence>
<dbReference type="Pfam" id="PF00561">
    <property type="entry name" value="Abhydrolase_1"/>
    <property type="match status" value="1"/>
</dbReference>
<protein>
    <submittedName>
        <fullName evidence="3">Alpha/beta hydrolase</fullName>
    </submittedName>
</protein>
<dbReference type="EMBL" id="JACORU010000002">
    <property type="protein sequence ID" value="MBC5764177.1"/>
    <property type="molecule type" value="Genomic_DNA"/>
</dbReference>
<comment type="caution">
    <text evidence="3">The sequence shown here is derived from an EMBL/GenBank/DDBJ whole genome shotgun (WGS) entry which is preliminary data.</text>
</comment>